<evidence type="ECO:0000313" key="2">
    <source>
        <dbReference type="Proteomes" id="UP001378188"/>
    </source>
</evidence>
<evidence type="ECO:0000313" key="1">
    <source>
        <dbReference type="EMBL" id="MEJ8572555.1"/>
    </source>
</evidence>
<dbReference type="SUPFAM" id="SSF54427">
    <property type="entry name" value="NTF2-like"/>
    <property type="match status" value="1"/>
</dbReference>
<dbReference type="Gene3D" id="3.10.450.50">
    <property type="match status" value="1"/>
</dbReference>
<sequence>MSGTTIVSADSAPAQGNAELVRRFFADVLSPGGHGRIDDFLAEHFVDHDPEPDGEPGRAGVARKLAGFRAAFPDGRFEPEIIVAAGDMVSARSRFVGTQTGAMGPLPASGRTVEVMFHDFYRIADGRITEHWHVFDAAGMMQTLGAGAAG</sequence>
<dbReference type="PANTHER" id="PTHR38436:SF1">
    <property type="entry name" value="ESTER CYCLASE"/>
    <property type="match status" value="1"/>
</dbReference>
<accession>A0AAW9RW98</accession>
<dbReference type="AlphaFoldDB" id="A0AAW9RW98"/>
<gene>
    <name evidence="1" type="ORF">V3328_13780</name>
</gene>
<name>A0AAW9RW98_9HYPH</name>
<dbReference type="Proteomes" id="UP001378188">
    <property type="component" value="Unassembled WGS sequence"/>
</dbReference>
<dbReference type="InterPro" id="IPR032710">
    <property type="entry name" value="NTF2-like_dom_sf"/>
</dbReference>
<reference evidence="1 2" key="1">
    <citation type="submission" date="2024-02" db="EMBL/GenBank/DDBJ databases">
        <title>Genome analysis and characterization of Microbaculum marinisediminis sp. nov., isolated from marine sediment.</title>
        <authorList>
            <person name="Du Z.-J."/>
            <person name="Ye Y.-Q."/>
            <person name="Zhang Z.-R."/>
            <person name="Yuan S.-M."/>
            <person name="Zhang X.-Y."/>
        </authorList>
    </citation>
    <scope>NUCLEOTIDE SEQUENCE [LARGE SCALE GENOMIC DNA]</scope>
    <source>
        <strain evidence="1 2">SDUM1044001</strain>
    </source>
</reference>
<dbReference type="GO" id="GO:0030638">
    <property type="term" value="P:polyketide metabolic process"/>
    <property type="evidence" value="ECO:0007669"/>
    <property type="project" value="InterPro"/>
</dbReference>
<keyword evidence="2" id="KW-1185">Reference proteome</keyword>
<dbReference type="InterPro" id="IPR009959">
    <property type="entry name" value="Cyclase_SnoaL-like"/>
</dbReference>
<dbReference type="RefSeq" id="WP_340330253.1">
    <property type="nucleotide sequence ID" value="NZ_JAZHOF010000005.1"/>
</dbReference>
<dbReference type="EMBL" id="JAZHOF010000005">
    <property type="protein sequence ID" value="MEJ8572555.1"/>
    <property type="molecule type" value="Genomic_DNA"/>
</dbReference>
<protein>
    <submittedName>
        <fullName evidence="1">Ester cyclase</fullName>
    </submittedName>
</protein>
<dbReference type="PANTHER" id="PTHR38436">
    <property type="entry name" value="POLYKETIDE CYCLASE SNOAL-LIKE DOMAIN"/>
    <property type="match status" value="1"/>
</dbReference>
<comment type="caution">
    <text evidence="1">The sequence shown here is derived from an EMBL/GenBank/DDBJ whole genome shotgun (WGS) entry which is preliminary data.</text>
</comment>
<organism evidence="1 2">
    <name type="scientific">Microbaculum marinum</name>
    <dbReference type="NCBI Taxonomy" id="1764581"/>
    <lineage>
        <taxon>Bacteria</taxon>
        <taxon>Pseudomonadati</taxon>
        <taxon>Pseudomonadota</taxon>
        <taxon>Alphaproteobacteria</taxon>
        <taxon>Hyphomicrobiales</taxon>
        <taxon>Tepidamorphaceae</taxon>
        <taxon>Microbaculum</taxon>
    </lineage>
</organism>
<proteinExistence type="predicted"/>
<dbReference type="Pfam" id="PF07366">
    <property type="entry name" value="SnoaL"/>
    <property type="match status" value="1"/>
</dbReference>